<evidence type="ECO:0000256" key="1">
    <source>
        <dbReference type="ARBA" id="ARBA00004141"/>
    </source>
</evidence>
<dbReference type="GO" id="GO:0005886">
    <property type="term" value="C:plasma membrane"/>
    <property type="evidence" value="ECO:0007669"/>
    <property type="project" value="TreeGrafter"/>
</dbReference>
<evidence type="ECO:0000313" key="8">
    <source>
        <dbReference type="Proteomes" id="UP000326950"/>
    </source>
</evidence>
<comment type="subcellular location">
    <subcellularLocation>
        <location evidence="1">Membrane</location>
        <topology evidence="1">Multi-pass membrane protein</topology>
    </subcellularLocation>
</comment>
<dbReference type="OrthoDB" id="268400at2759"/>
<feature type="transmembrane region" description="Helical" evidence="6">
    <location>
        <begin position="368"/>
        <end position="390"/>
    </location>
</feature>
<keyword evidence="8" id="KW-1185">Reference proteome</keyword>
<name>A0A5N6V0K1_ASPTM</name>
<dbReference type="Gene3D" id="1.20.1250.20">
    <property type="entry name" value="MFS general substrate transporter like domains"/>
    <property type="match status" value="1"/>
</dbReference>
<evidence type="ECO:0000256" key="3">
    <source>
        <dbReference type="ARBA" id="ARBA00022989"/>
    </source>
</evidence>
<proteinExistence type="predicted"/>
<sequence length="555" mass="60575">MSQKDKSSVGHVEDIEAVSTGEMKTHQTTKVMGTVKLTEGSIVYIPTPTADPQDPLNLSMLRKIIILVVISIFSCLGLSLVSGFGGLLGFYIPKYEAAGVSYNGITYLMTYPTLFMGIGNLIGMPLAIGVGRRVVMLVSTAILAVGAILCATAKTYEWHFGARILVGLAAGQSESIVPMISQEIFFLHERSKALMGQQAIQVCLTTVWVLFASPIAEAITPQWWYGLGAVLAGALFVATFFLLPETKYERSLSAYQEESSSGDEMPNGAFNDGKPNHPETAPCTERPELDLVNYTSRTFKSDLRLWIGKPEWLKVWEVLRQTAELLLFPNVLWALLLNGLVIGVNVAIGTTYSTILSGAPYNWPNSSASYINCGQILVAVVALPLLGHGSDWLVKFCAKRNNGLHEPETRLIPLILPAVVGTFTSSLYGEGAAHPYDYHWFVYAWAVAAYYFCFVGVNIVTITYLLDSYPARAGPVLVIVCAFRGIISFGTSYGTAPFVDLHGYDGTFNTFAALTGFLSLVGVPIYIWGKRIRAFTGRERVGLPPESHLSSYILR</sequence>
<evidence type="ECO:0000256" key="4">
    <source>
        <dbReference type="ARBA" id="ARBA00023136"/>
    </source>
</evidence>
<dbReference type="InterPro" id="IPR011701">
    <property type="entry name" value="MFS"/>
</dbReference>
<dbReference type="AlphaFoldDB" id="A0A5N6V0K1"/>
<dbReference type="Pfam" id="PF07690">
    <property type="entry name" value="MFS_1"/>
    <property type="match status" value="1"/>
</dbReference>
<feature type="transmembrane region" description="Helical" evidence="6">
    <location>
        <begin position="508"/>
        <end position="528"/>
    </location>
</feature>
<feature type="transmembrane region" description="Helical" evidence="6">
    <location>
        <begin position="411"/>
        <end position="428"/>
    </location>
</feature>
<dbReference type="PROSITE" id="PS00217">
    <property type="entry name" value="SUGAR_TRANSPORT_2"/>
    <property type="match status" value="1"/>
</dbReference>
<protein>
    <submittedName>
        <fullName evidence="7">Major facilitator superfamily domain-containing protein</fullName>
    </submittedName>
</protein>
<organism evidence="7 8">
    <name type="scientific">Aspergillus tamarii</name>
    <dbReference type="NCBI Taxonomy" id="41984"/>
    <lineage>
        <taxon>Eukaryota</taxon>
        <taxon>Fungi</taxon>
        <taxon>Dikarya</taxon>
        <taxon>Ascomycota</taxon>
        <taxon>Pezizomycotina</taxon>
        <taxon>Eurotiomycetes</taxon>
        <taxon>Eurotiomycetidae</taxon>
        <taxon>Eurotiales</taxon>
        <taxon>Aspergillaceae</taxon>
        <taxon>Aspergillus</taxon>
        <taxon>Aspergillus subgen. Circumdati</taxon>
    </lineage>
</organism>
<evidence type="ECO:0000256" key="2">
    <source>
        <dbReference type="ARBA" id="ARBA00022692"/>
    </source>
</evidence>
<accession>A0A5N6V0K1</accession>
<dbReference type="PANTHER" id="PTHR23502:SF164">
    <property type="entry name" value="MAJOR FACILITATOR SUPERFAMILY (MFS) PROFILE DOMAIN-CONTAINING PROTEIN"/>
    <property type="match status" value="1"/>
</dbReference>
<dbReference type="InterPro" id="IPR036259">
    <property type="entry name" value="MFS_trans_sf"/>
</dbReference>
<feature type="region of interest" description="Disordered" evidence="5">
    <location>
        <begin position="258"/>
        <end position="283"/>
    </location>
</feature>
<reference evidence="7 8" key="1">
    <citation type="submission" date="2019-04" db="EMBL/GenBank/DDBJ databases">
        <title>Friends and foes A comparative genomics study of 23 Aspergillus species from section Flavi.</title>
        <authorList>
            <consortium name="DOE Joint Genome Institute"/>
            <person name="Kjaerbolling I."/>
            <person name="Vesth T."/>
            <person name="Frisvad J.C."/>
            <person name="Nybo J.L."/>
            <person name="Theobald S."/>
            <person name="Kildgaard S."/>
            <person name="Isbrandt T."/>
            <person name="Kuo A."/>
            <person name="Sato A."/>
            <person name="Lyhne E.K."/>
            <person name="Kogle M.E."/>
            <person name="Wiebenga A."/>
            <person name="Kun R.S."/>
            <person name="Lubbers R.J."/>
            <person name="Makela M.R."/>
            <person name="Barry K."/>
            <person name="Chovatia M."/>
            <person name="Clum A."/>
            <person name="Daum C."/>
            <person name="Haridas S."/>
            <person name="He G."/>
            <person name="LaButti K."/>
            <person name="Lipzen A."/>
            <person name="Mondo S."/>
            <person name="Riley R."/>
            <person name="Salamov A."/>
            <person name="Simmons B.A."/>
            <person name="Magnuson J.K."/>
            <person name="Henrissat B."/>
            <person name="Mortensen U.H."/>
            <person name="Larsen T.O."/>
            <person name="Devries R.P."/>
            <person name="Grigoriev I.V."/>
            <person name="Machida M."/>
            <person name="Baker S.E."/>
            <person name="Andersen M.R."/>
        </authorList>
    </citation>
    <scope>NUCLEOTIDE SEQUENCE [LARGE SCALE GENOMIC DNA]</scope>
    <source>
        <strain evidence="7 8">CBS 117626</strain>
    </source>
</reference>
<evidence type="ECO:0000256" key="6">
    <source>
        <dbReference type="SAM" id="Phobius"/>
    </source>
</evidence>
<dbReference type="InterPro" id="IPR005829">
    <property type="entry name" value="Sugar_transporter_CS"/>
</dbReference>
<keyword evidence="2 6" id="KW-0812">Transmembrane</keyword>
<feature type="transmembrane region" description="Helical" evidence="6">
    <location>
        <begin position="223"/>
        <end position="243"/>
    </location>
</feature>
<feature type="transmembrane region" description="Helical" evidence="6">
    <location>
        <begin position="134"/>
        <end position="154"/>
    </location>
</feature>
<dbReference type="GO" id="GO:0022857">
    <property type="term" value="F:transmembrane transporter activity"/>
    <property type="evidence" value="ECO:0007669"/>
    <property type="project" value="InterPro"/>
</dbReference>
<feature type="transmembrane region" description="Helical" evidence="6">
    <location>
        <begin position="64"/>
        <end position="92"/>
    </location>
</feature>
<dbReference type="Proteomes" id="UP000326950">
    <property type="component" value="Unassembled WGS sequence"/>
</dbReference>
<feature type="transmembrane region" description="Helical" evidence="6">
    <location>
        <begin position="473"/>
        <end position="496"/>
    </location>
</feature>
<dbReference type="EMBL" id="ML738608">
    <property type="protein sequence ID" value="KAE8164468.1"/>
    <property type="molecule type" value="Genomic_DNA"/>
</dbReference>
<feature type="transmembrane region" description="Helical" evidence="6">
    <location>
        <begin position="104"/>
        <end position="122"/>
    </location>
</feature>
<evidence type="ECO:0000256" key="5">
    <source>
        <dbReference type="SAM" id="MobiDB-lite"/>
    </source>
</evidence>
<gene>
    <name evidence="7" type="ORF">BDV40DRAFT_310931</name>
</gene>
<dbReference type="PANTHER" id="PTHR23502">
    <property type="entry name" value="MAJOR FACILITATOR SUPERFAMILY"/>
    <property type="match status" value="1"/>
</dbReference>
<dbReference type="SUPFAM" id="SSF103473">
    <property type="entry name" value="MFS general substrate transporter"/>
    <property type="match status" value="1"/>
</dbReference>
<feature type="transmembrane region" description="Helical" evidence="6">
    <location>
        <begin position="325"/>
        <end position="348"/>
    </location>
</feature>
<keyword evidence="3 6" id="KW-1133">Transmembrane helix</keyword>
<feature type="transmembrane region" description="Helical" evidence="6">
    <location>
        <begin position="440"/>
        <end position="466"/>
    </location>
</feature>
<evidence type="ECO:0000313" key="7">
    <source>
        <dbReference type="EMBL" id="KAE8164468.1"/>
    </source>
</evidence>
<keyword evidence="4 6" id="KW-0472">Membrane</keyword>